<feature type="transmembrane region" description="Helical" evidence="6">
    <location>
        <begin position="256"/>
        <end position="279"/>
    </location>
</feature>
<dbReference type="Proteomes" id="UP000178880">
    <property type="component" value="Unassembled WGS sequence"/>
</dbReference>
<dbReference type="AlphaFoldDB" id="A0A1G2CDX6"/>
<gene>
    <name evidence="7" type="ORF">A2945_02930</name>
</gene>
<organism evidence="7 8">
    <name type="scientific">Candidatus Liptonbacteria bacterium RIFCSPLOWO2_01_FULL_52_25</name>
    <dbReference type="NCBI Taxonomy" id="1798650"/>
    <lineage>
        <taxon>Bacteria</taxon>
        <taxon>Candidatus Liptoniibacteriota</taxon>
    </lineage>
</organism>
<protein>
    <recommendedName>
        <fullName evidence="9">AI-2E family transporter</fullName>
    </recommendedName>
</protein>
<feature type="transmembrane region" description="Helical" evidence="6">
    <location>
        <begin position="228"/>
        <end position="249"/>
    </location>
</feature>
<sequence>MDSEHLQTISFGIILVIVAGLTILIFLPSLNAVVLALTFSIVSKPLYGGIRKFVKNESFASFFTVLAITVIVVAILVFVGTRLFQETRDLYDRLANGLDSDFLNQVLTFVGGERGGSELNVIENLGTYLRQIAGWLLEHLSPIFSGLINFFGTFFLSLLALYYLLRDGEKFEKTLKSLSPLSGRDNDKILEQLKTAAHSVINGSLMVAVVQGVFAGLGFLIFGVPNATLLGLVTILASLLPVVGTAIIVMPAVGYLFLSGAVLQGVGLFLWGVFIVGVIDNVLRPKLIERGTKIHPLLILLSVLGGISTFGFMGFLIGPLVLSFLFALLSIYPTIVAKRSG</sequence>
<evidence type="ECO:0000256" key="6">
    <source>
        <dbReference type="SAM" id="Phobius"/>
    </source>
</evidence>
<comment type="caution">
    <text evidence="7">The sequence shown here is derived from an EMBL/GenBank/DDBJ whole genome shotgun (WGS) entry which is preliminary data.</text>
</comment>
<dbReference type="Pfam" id="PF01594">
    <property type="entry name" value="AI-2E_transport"/>
    <property type="match status" value="1"/>
</dbReference>
<dbReference type="EMBL" id="MHLA01000014">
    <property type="protein sequence ID" value="OGY99574.1"/>
    <property type="molecule type" value="Genomic_DNA"/>
</dbReference>
<keyword evidence="5 6" id="KW-0472">Membrane</keyword>
<reference evidence="7 8" key="1">
    <citation type="journal article" date="2016" name="Nat. Commun.">
        <title>Thousands of microbial genomes shed light on interconnected biogeochemical processes in an aquifer system.</title>
        <authorList>
            <person name="Anantharaman K."/>
            <person name="Brown C.T."/>
            <person name="Hug L.A."/>
            <person name="Sharon I."/>
            <person name="Castelle C.J."/>
            <person name="Probst A.J."/>
            <person name="Thomas B.C."/>
            <person name="Singh A."/>
            <person name="Wilkins M.J."/>
            <person name="Karaoz U."/>
            <person name="Brodie E.L."/>
            <person name="Williams K.H."/>
            <person name="Hubbard S.S."/>
            <person name="Banfield J.F."/>
        </authorList>
    </citation>
    <scope>NUCLEOTIDE SEQUENCE [LARGE SCALE GENOMIC DNA]</scope>
</reference>
<proteinExistence type="inferred from homology"/>
<dbReference type="GO" id="GO:0016020">
    <property type="term" value="C:membrane"/>
    <property type="evidence" value="ECO:0007669"/>
    <property type="project" value="UniProtKB-SubCell"/>
</dbReference>
<keyword evidence="4 6" id="KW-1133">Transmembrane helix</keyword>
<comment type="similarity">
    <text evidence="2">Belongs to the autoinducer-2 exporter (AI-2E) (TC 2.A.86) family.</text>
</comment>
<evidence type="ECO:0008006" key="9">
    <source>
        <dbReference type="Google" id="ProtNLM"/>
    </source>
</evidence>
<feature type="transmembrane region" description="Helical" evidence="6">
    <location>
        <begin position="200"/>
        <end position="222"/>
    </location>
</feature>
<evidence type="ECO:0000256" key="1">
    <source>
        <dbReference type="ARBA" id="ARBA00004141"/>
    </source>
</evidence>
<evidence type="ECO:0000256" key="4">
    <source>
        <dbReference type="ARBA" id="ARBA00022989"/>
    </source>
</evidence>
<evidence type="ECO:0000256" key="2">
    <source>
        <dbReference type="ARBA" id="ARBA00009773"/>
    </source>
</evidence>
<evidence type="ECO:0000256" key="5">
    <source>
        <dbReference type="ARBA" id="ARBA00023136"/>
    </source>
</evidence>
<feature type="transmembrane region" description="Helical" evidence="6">
    <location>
        <begin position="59"/>
        <end position="84"/>
    </location>
</feature>
<keyword evidence="3 6" id="KW-0812">Transmembrane</keyword>
<name>A0A1G2CDX6_9BACT</name>
<feature type="transmembrane region" description="Helical" evidence="6">
    <location>
        <begin position="12"/>
        <end position="39"/>
    </location>
</feature>
<evidence type="ECO:0000313" key="8">
    <source>
        <dbReference type="Proteomes" id="UP000178880"/>
    </source>
</evidence>
<evidence type="ECO:0000313" key="7">
    <source>
        <dbReference type="EMBL" id="OGY99574.1"/>
    </source>
</evidence>
<evidence type="ECO:0000256" key="3">
    <source>
        <dbReference type="ARBA" id="ARBA00022692"/>
    </source>
</evidence>
<dbReference type="PANTHER" id="PTHR21716">
    <property type="entry name" value="TRANSMEMBRANE PROTEIN"/>
    <property type="match status" value="1"/>
</dbReference>
<dbReference type="STRING" id="1798650.A2945_02930"/>
<dbReference type="PANTHER" id="PTHR21716:SF4">
    <property type="entry name" value="TRANSMEMBRANE PROTEIN 245"/>
    <property type="match status" value="1"/>
</dbReference>
<feature type="transmembrane region" description="Helical" evidence="6">
    <location>
        <begin position="299"/>
        <end position="332"/>
    </location>
</feature>
<accession>A0A1G2CDX6</accession>
<comment type="subcellular location">
    <subcellularLocation>
        <location evidence="1">Membrane</location>
        <topology evidence="1">Multi-pass membrane protein</topology>
    </subcellularLocation>
</comment>
<feature type="transmembrane region" description="Helical" evidence="6">
    <location>
        <begin position="143"/>
        <end position="165"/>
    </location>
</feature>
<dbReference type="InterPro" id="IPR002549">
    <property type="entry name" value="AI-2E-like"/>
</dbReference>